<gene>
    <name evidence="3" type="ORF">EUU25_11350</name>
</gene>
<dbReference type="Proteomes" id="UP000428803">
    <property type="component" value="Chromosome"/>
</dbReference>
<feature type="compositionally biased region" description="Basic and acidic residues" evidence="1">
    <location>
        <begin position="1"/>
        <end position="13"/>
    </location>
</feature>
<dbReference type="InterPro" id="IPR018060">
    <property type="entry name" value="HTH_AraC"/>
</dbReference>
<protein>
    <submittedName>
        <fullName evidence="3">AraC family transcriptional regulator</fullName>
    </submittedName>
</protein>
<keyword evidence="4" id="KW-1185">Reference proteome</keyword>
<feature type="domain" description="HTH araC/xylS-type" evidence="2">
    <location>
        <begin position="188"/>
        <end position="289"/>
    </location>
</feature>
<evidence type="ECO:0000259" key="2">
    <source>
        <dbReference type="PROSITE" id="PS01124"/>
    </source>
</evidence>
<dbReference type="KEGG" id="slaa:EUU25_11350"/>
<reference evidence="4" key="1">
    <citation type="submission" date="2019-01" db="EMBL/GenBank/DDBJ databases">
        <title>Sphingorhabdus lacus sp.nov., isolated from an oligotrophic freshwater lake.</title>
        <authorList>
            <person name="Park M."/>
        </authorList>
    </citation>
    <scope>NUCLEOTIDE SEQUENCE [LARGE SCALE GENOMIC DNA]</scope>
    <source>
        <strain evidence="4">IMCC1753</strain>
    </source>
</reference>
<dbReference type="Pfam" id="PF12833">
    <property type="entry name" value="HTH_18"/>
    <property type="match status" value="1"/>
</dbReference>
<feature type="region of interest" description="Disordered" evidence="1">
    <location>
        <begin position="1"/>
        <end position="24"/>
    </location>
</feature>
<dbReference type="OrthoDB" id="323290at2"/>
<sequence length="311" mass="34613">MHEGRSDGLERTDTPVNDQHSSFTSPDKIEVTHFAPAAELAPYVTQIYFFRCDEPAIRDRQPAALGHLIFLLSGRGTLKFQNGDIVEVADATVFGPGLAAAEFDFEGPLYDLGFALSPLGFVALTGKAANLYADRAVPASELFGPKVDQLAEEFSTGHRQGTMRVAEMVEKATALLLSLVRPVPPSHMHMVHTVINWLSSDLEPNVEKLYPMLDMSRSTAARLITRYFGSAPKPLMRKYRALRAASMLIDPNCTNTLRAQIESLFYDQPHMIREIRQFAGRTPGTLDGDDTKILRIWLSKDNYRDIETFPG</sequence>
<dbReference type="GO" id="GO:0003700">
    <property type="term" value="F:DNA-binding transcription factor activity"/>
    <property type="evidence" value="ECO:0007669"/>
    <property type="project" value="InterPro"/>
</dbReference>
<accession>A0A6I6L5B9</accession>
<dbReference type="GO" id="GO:0043565">
    <property type="term" value="F:sequence-specific DNA binding"/>
    <property type="evidence" value="ECO:0007669"/>
    <property type="project" value="InterPro"/>
</dbReference>
<evidence type="ECO:0000313" key="4">
    <source>
        <dbReference type="Proteomes" id="UP000428803"/>
    </source>
</evidence>
<dbReference type="EMBL" id="CP035733">
    <property type="protein sequence ID" value="QGY81155.1"/>
    <property type="molecule type" value="Genomic_DNA"/>
</dbReference>
<dbReference type="RefSeq" id="WP_158901068.1">
    <property type="nucleotide sequence ID" value="NZ_CP035733.1"/>
</dbReference>
<dbReference type="AlphaFoldDB" id="A0A6I6L5B9"/>
<evidence type="ECO:0000256" key="1">
    <source>
        <dbReference type="SAM" id="MobiDB-lite"/>
    </source>
</evidence>
<feature type="compositionally biased region" description="Polar residues" evidence="1">
    <location>
        <begin position="14"/>
        <end position="24"/>
    </location>
</feature>
<evidence type="ECO:0000313" key="3">
    <source>
        <dbReference type="EMBL" id="QGY81155.1"/>
    </source>
</evidence>
<dbReference type="Gene3D" id="1.10.10.60">
    <property type="entry name" value="Homeodomain-like"/>
    <property type="match status" value="1"/>
</dbReference>
<dbReference type="PROSITE" id="PS01124">
    <property type="entry name" value="HTH_ARAC_FAMILY_2"/>
    <property type="match status" value="1"/>
</dbReference>
<proteinExistence type="predicted"/>
<name>A0A6I6L5B9_9SPHN</name>
<organism evidence="3 4">
    <name type="scientific">Sphingorhabdus lacus</name>
    <dbReference type="NCBI Taxonomy" id="392610"/>
    <lineage>
        <taxon>Bacteria</taxon>
        <taxon>Pseudomonadati</taxon>
        <taxon>Pseudomonadota</taxon>
        <taxon>Alphaproteobacteria</taxon>
        <taxon>Sphingomonadales</taxon>
        <taxon>Sphingomonadaceae</taxon>
        <taxon>Sphingorhabdus</taxon>
    </lineage>
</organism>